<protein>
    <submittedName>
        <fullName evidence="1">Uncharacterized protein</fullName>
    </submittedName>
</protein>
<dbReference type="EMBL" id="ACFU01000029">
    <property type="protein sequence ID" value="EEF13040.1"/>
    <property type="molecule type" value="Genomic_DNA"/>
</dbReference>
<evidence type="ECO:0000313" key="1">
    <source>
        <dbReference type="EMBL" id="EEF13040.1"/>
    </source>
</evidence>
<dbReference type="Proteomes" id="UP000003082">
    <property type="component" value="Unassembled WGS sequence"/>
</dbReference>
<name>B9D4Q9_CAMRE</name>
<organism evidence="1 2">
    <name type="scientific">Campylobacter rectus RM3267</name>
    <dbReference type="NCBI Taxonomy" id="553218"/>
    <lineage>
        <taxon>Bacteria</taxon>
        <taxon>Pseudomonadati</taxon>
        <taxon>Campylobacterota</taxon>
        <taxon>Epsilonproteobacteria</taxon>
        <taxon>Campylobacterales</taxon>
        <taxon>Campylobacteraceae</taxon>
        <taxon>Campylobacter</taxon>
    </lineage>
</organism>
<keyword evidence="2" id="KW-1185">Reference proteome</keyword>
<dbReference type="AlphaFoldDB" id="B9D4Q9"/>
<accession>B9D4Q9</accession>
<evidence type="ECO:0000313" key="2">
    <source>
        <dbReference type="Proteomes" id="UP000003082"/>
    </source>
</evidence>
<gene>
    <name evidence="1" type="ORF">CAMRE0001_3108</name>
</gene>
<comment type="caution">
    <text evidence="1">The sequence shown here is derived from an EMBL/GenBank/DDBJ whole genome shotgun (WGS) entry which is preliminary data.</text>
</comment>
<reference evidence="1 2" key="1">
    <citation type="submission" date="2008-08" db="EMBL/GenBank/DDBJ databases">
        <authorList>
            <person name="Madupu R."/>
            <person name="Durkin A.S."/>
            <person name="Torralba M."/>
            <person name="Methe B."/>
            <person name="Sutton G.G."/>
            <person name="Strausberg R.L."/>
            <person name="Nelson K.E."/>
        </authorList>
    </citation>
    <scope>NUCLEOTIDE SEQUENCE [LARGE SCALE GENOMIC DNA]</scope>
    <source>
        <strain evidence="1 2">RM3267</strain>
    </source>
</reference>
<proteinExistence type="predicted"/>
<sequence length="43" mass="4811">MFSLRGKAIADTWVIYRLSRAKNAFTPAPQSKLLRSPKPPKPA</sequence>